<organism evidence="1 2">
    <name type="scientific">Clostridium kluyveri</name>
    <dbReference type="NCBI Taxonomy" id="1534"/>
    <lineage>
        <taxon>Bacteria</taxon>
        <taxon>Bacillati</taxon>
        <taxon>Bacillota</taxon>
        <taxon>Clostridia</taxon>
        <taxon>Eubacteriales</taxon>
        <taxon>Clostridiaceae</taxon>
        <taxon>Clostridium</taxon>
    </lineage>
</organism>
<dbReference type="Proteomes" id="UP000184604">
    <property type="component" value="Chromosome"/>
</dbReference>
<proteinExistence type="predicted"/>
<accession>A0A1L5FAR4</accession>
<reference evidence="1 2" key="1">
    <citation type="submission" date="2016-12" db="EMBL/GenBank/DDBJ databases">
        <title>Complete genome sequence of Clostridium kluyveri JZZ isolated from the pit mud of a Chinese flavor liquor-making factory.</title>
        <authorList>
            <person name="Wang Y."/>
        </authorList>
    </citation>
    <scope>NUCLEOTIDE SEQUENCE [LARGE SCALE GENOMIC DNA]</scope>
    <source>
        <strain evidence="1 2">JZZ</strain>
    </source>
</reference>
<gene>
    <name evidence="1" type="ORF">BS101_15860</name>
</gene>
<dbReference type="EMBL" id="CP018335">
    <property type="protein sequence ID" value="APM40111.1"/>
    <property type="molecule type" value="Genomic_DNA"/>
</dbReference>
<dbReference type="AlphaFoldDB" id="A0A1L5FAR4"/>
<evidence type="ECO:0000313" key="2">
    <source>
        <dbReference type="Proteomes" id="UP000184604"/>
    </source>
</evidence>
<protein>
    <submittedName>
        <fullName evidence="1">Uncharacterized protein</fullName>
    </submittedName>
</protein>
<evidence type="ECO:0000313" key="1">
    <source>
        <dbReference type="EMBL" id="APM40111.1"/>
    </source>
</evidence>
<name>A0A1L5FAR4_CLOKL</name>
<sequence>MSNSDSDKSINEEIEDSYDFETPIYCPYCSMPYIRSNQEEYATLDPYDEDFNDNFYPLYRQRGRRRRRRRRRHRRGFPLWPLIFFYDDWYW</sequence>